<dbReference type="EMBL" id="NRRL01000043">
    <property type="protein sequence ID" value="MBK1669273.1"/>
    <property type="molecule type" value="Genomic_DNA"/>
</dbReference>
<keyword evidence="7" id="KW-1185">Reference proteome</keyword>
<feature type="region of interest" description="Disordered" evidence="4">
    <location>
        <begin position="1"/>
        <end position="54"/>
    </location>
</feature>
<evidence type="ECO:0000256" key="3">
    <source>
        <dbReference type="ARBA" id="ARBA00022840"/>
    </source>
</evidence>
<evidence type="ECO:0000259" key="5">
    <source>
        <dbReference type="PROSITE" id="PS50893"/>
    </source>
</evidence>
<dbReference type="Gene3D" id="3.40.50.300">
    <property type="entry name" value="P-loop containing nucleotide triphosphate hydrolases"/>
    <property type="match status" value="1"/>
</dbReference>
<dbReference type="PROSITE" id="PS00211">
    <property type="entry name" value="ABC_TRANSPORTER_1"/>
    <property type="match status" value="1"/>
</dbReference>
<dbReference type="Proteomes" id="UP001296873">
    <property type="component" value="Unassembled WGS sequence"/>
</dbReference>
<evidence type="ECO:0000256" key="4">
    <source>
        <dbReference type="SAM" id="MobiDB-lite"/>
    </source>
</evidence>
<comment type="caution">
    <text evidence="6">The sequence shown here is derived from an EMBL/GenBank/DDBJ whole genome shotgun (WGS) entry which is preliminary data.</text>
</comment>
<feature type="domain" description="ABC transporter" evidence="5">
    <location>
        <begin position="62"/>
        <end position="296"/>
    </location>
</feature>
<proteinExistence type="predicted"/>
<dbReference type="PANTHER" id="PTHR42711">
    <property type="entry name" value="ABC TRANSPORTER ATP-BINDING PROTEIN"/>
    <property type="match status" value="1"/>
</dbReference>
<protein>
    <submittedName>
        <fullName evidence="6">Multidrug ABC transporter ATP-binding protein</fullName>
    </submittedName>
</protein>
<dbReference type="RefSeq" id="WP_200341605.1">
    <property type="nucleotide sequence ID" value="NZ_NRRL01000043.1"/>
</dbReference>
<feature type="compositionally biased region" description="Basic and acidic residues" evidence="4">
    <location>
        <begin position="1"/>
        <end position="13"/>
    </location>
</feature>
<keyword evidence="3 6" id="KW-0067">ATP-binding</keyword>
<keyword evidence="2" id="KW-0547">Nucleotide-binding</keyword>
<dbReference type="InterPro" id="IPR003593">
    <property type="entry name" value="AAA+_ATPase"/>
</dbReference>
<dbReference type="Pfam" id="PF00005">
    <property type="entry name" value="ABC_tran"/>
    <property type="match status" value="1"/>
</dbReference>
<accession>A0ABS1DID7</accession>
<dbReference type="SMART" id="SM00382">
    <property type="entry name" value="AAA"/>
    <property type="match status" value="1"/>
</dbReference>
<dbReference type="PROSITE" id="PS50893">
    <property type="entry name" value="ABC_TRANSPORTER_2"/>
    <property type="match status" value="1"/>
</dbReference>
<dbReference type="InterPro" id="IPR050763">
    <property type="entry name" value="ABC_transporter_ATP-binding"/>
</dbReference>
<evidence type="ECO:0000313" key="7">
    <source>
        <dbReference type="Proteomes" id="UP001296873"/>
    </source>
</evidence>
<dbReference type="InterPro" id="IPR027417">
    <property type="entry name" value="P-loop_NTPase"/>
</dbReference>
<dbReference type="GO" id="GO:0005524">
    <property type="term" value="F:ATP binding"/>
    <property type="evidence" value="ECO:0007669"/>
    <property type="project" value="UniProtKB-KW"/>
</dbReference>
<feature type="compositionally biased region" description="Polar residues" evidence="4">
    <location>
        <begin position="28"/>
        <end position="42"/>
    </location>
</feature>
<dbReference type="PANTHER" id="PTHR42711:SF10">
    <property type="entry name" value="ABC TRANSPORTER ATP-BINDING PROTEIN"/>
    <property type="match status" value="1"/>
</dbReference>
<organism evidence="6 7">
    <name type="scientific">Rhodovibrio sodomensis</name>
    <dbReference type="NCBI Taxonomy" id="1088"/>
    <lineage>
        <taxon>Bacteria</taxon>
        <taxon>Pseudomonadati</taxon>
        <taxon>Pseudomonadota</taxon>
        <taxon>Alphaproteobacteria</taxon>
        <taxon>Rhodospirillales</taxon>
        <taxon>Rhodovibrionaceae</taxon>
        <taxon>Rhodovibrio</taxon>
    </lineage>
</organism>
<dbReference type="SUPFAM" id="SSF52540">
    <property type="entry name" value="P-loop containing nucleoside triphosphate hydrolases"/>
    <property type="match status" value="1"/>
</dbReference>
<evidence type="ECO:0000256" key="1">
    <source>
        <dbReference type="ARBA" id="ARBA00022448"/>
    </source>
</evidence>
<gene>
    <name evidence="6" type="ORF">CKO28_14645</name>
</gene>
<evidence type="ECO:0000256" key="2">
    <source>
        <dbReference type="ARBA" id="ARBA00022741"/>
    </source>
</evidence>
<name>A0ABS1DID7_9PROT</name>
<keyword evidence="1" id="KW-0813">Transport</keyword>
<dbReference type="InterPro" id="IPR003439">
    <property type="entry name" value="ABC_transporter-like_ATP-bd"/>
</dbReference>
<sequence>MPRDHDRPTDAQHRTGAQRPTGAPETPAQGNVTPYPSASNPVADTAGAASSRDSADLPEYAVEVKALDKTYRASGQGAAKKALTTVDLNIRRGQLFGLLGPNGAGKSTLINIMAGLVHKTGGTMKLWGYDIDRSPRQARSAIGIVPQELNIDPFFTPRELLDLQAGLYGVPKTERITDELLEIMGLTDKAEAYARTLSGGMRRRLMVAKAMVHDPPILVLDEPTAGVDVELRRQLWRHVRQLNRRGTTILLTTHYLEEAEELCDEIAIINHGQVIACDTTPDLLKRLDTKALALKVAENVDAVPAALQPFQPELDRHGRLVFRYRASESPVAQILEAVHTAGLTIVDVSTEETDLEDIFLQLTSPSEADDSQDAAAAS</sequence>
<evidence type="ECO:0000313" key="6">
    <source>
        <dbReference type="EMBL" id="MBK1669273.1"/>
    </source>
</evidence>
<reference evidence="6 7" key="1">
    <citation type="journal article" date="2020" name="Microorganisms">
        <title>Osmotic Adaptation and Compatible Solute Biosynthesis of Phototrophic Bacteria as Revealed from Genome Analyses.</title>
        <authorList>
            <person name="Imhoff J.F."/>
            <person name="Rahn T."/>
            <person name="Kunzel S."/>
            <person name="Keller A."/>
            <person name="Neulinger S.C."/>
        </authorList>
    </citation>
    <scope>NUCLEOTIDE SEQUENCE [LARGE SCALE GENOMIC DNA]</scope>
    <source>
        <strain evidence="6 7">DSM 9895</strain>
    </source>
</reference>
<dbReference type="InterPro" id="IPR017871">
    <property type="entry name" value="ABC_transporter-like_CS"/>
</dbReference>